<dbReference type="PANTHER" id="PTHR34605:SF3">
    <property type="entry name" value="P CELL-TYPE AGGLUTINATION PROTEIN MAP4-LIKE-RELATED"/>
    <property type="match status" value="1"/>
</dbReference>
<dbReference type="PANTHER" id="PTHR34605">
    <property type="entry name" value="PHAGE_INTEGRASE DOMAIN-CONTAINING PROTEIN"/>
    <property type="match status" value="1"/>
</dbReference>
<dbReference type="InterPro" id="IPR052925">
    <property type="entry name" value="Phage_Integrase-like_Recomb"/>
</dbReference>
<gene>
    <name evidence="2" type="ORF">MAR_008465</name>
</gene>
<keyword evidence="1" id="KW-0233">DNA recombination</keyword>
<dbReference type="InterPro" id="IPR013762">
    <property type="entry name" value="Integrase-like_cat_sf"/>
</dbReference>
<organism evidence="2 3">
    <name type="scientific">Mya arenaria</name>
    <name type="common">Soft-shell clam</name>
    <dbReference type="NCBI Taxonomy" id="6604"/>
    <lineage>
        <taxon>Eukaryota</taxon>
        <taxon>Metazoa</taxon>
        <taxon>Spiralia</taxon>
        <taxon>Lophotrochozoa</taxon>
        <taxon>Mollusca</taxon>
        <taxon>Bivalvia</taxon>
        <taxon>Autobranchia</taxon>
        <taxon>Heteroconchia</taxon>
        <taxon>Euheterodonta</taxon>
        <taxon>Imparidentia</taxon>
        <taxon>Neoheterodontei</taxon>
        <taxon>Myida</taxon>
        <taxon>Myoidea</taxon>
        <taxon>Myidae</taxon>
        <taxon>Mya</taxon>
    </lineage>
</organism>
<protein>
    <submittedName>
        <fullName evidence="2">Uncharacterized protein</fullName>
    </submittedName>
</protein>
<proteinExistence type="predicted"/>
<accession>A0ABY7DYN5</accession>
<dbReference type="InterPro" id="IPR011010">
    <property type="entry name" value="DNA_brk_join_enz"/>
</dbReference>
<dbReference type="SUPFAM" id="SSF56349">
    <property type="entry name" value="DNA breaking-rejoining enzymes"/>
    <property type="match status" value="1"/>
</dbReference>
<evidence type="ECO:0000313" key="2">
    <source>
        <dbReference type="EMBL" id="WAR01907.1"/>
    </source>
</evidence>
<dbReference type="CDD" id="cd09275">
    <property type="entry name" value="RNase_HI_RT_DIRS1"/>
    <property type="match status" value="1"/>
</dbReference>
<reference evidence="2" key="1">
    <citation type="submission" date="2022-11" db="EMBL/GenBank/DDBJ databases">
        <title>Centuries of genome instability and evolution in soft-shell clam transmissible cancer (bioRxiv).</title>
        <authorList>
            <person name="Hart S.F.M."/>
            <person name="Yonemitsu M.A."/>
            <person name="Giersch R.M."/>
            <person name="Beal B.F."/>
            <person name="Arriagada G."/>
            <person name="Davis B.W."/>
            <person name="Ostrander E.A."/>
            <person name="Goff S.P."/>
            <person name="Metzger M.J."/>
        </authorList>
    </citation>
    <scope>NUCLEOTIDE SEQUENCE</scope>
    <source>
        <strain evidence="2">MELC-2E11</strain>
        <tissue evidence="2">Siphon/mantle</tissue>
    </source>
</reference>
<evidence type="ECO:0000313" key="3">
    <source>
        <dbReference type="Proteomes" id="UP001164746"/>
    </source>
</evidence>
<evidence type="ECO:0000256" key="1">
    <source>
        <dbReference type="ARBA" id="ARBA00023172"/>
    </source>
</evidence>
<dbReference type="InterPro" id="IPR036397">
    <property type="entry name" value="RNaseH_sf"/>
</dbReference>
<dbReference type="Gene3D" id="3.30.420.10">
    <property type="entry name" value="Ribonuclease H-like superfamily/Ribonuclease H"/>
    <property type="match status" value="1"/>
</dbReference>
<sequence length="378" mass="43087">MLPVQRVGCTHISSWTYGVFNEKTKSHHINILKLYPISLAVFLFSKSWHNKNILFICNNLASIARLLMMKLIRIIVLHALEHNFCIRPKHIPTAHNTACDLLSRFQVENALRLAPHLDPLPLPIPHHVSPSACFIEGSSSKRHKHLRPALRAYFLVRGDQNGTLFVSSLSSPFSFVKFRSVFKELLVNGYLTPYHYKLHSFRIAALLGVSDTEIMRMGRWRSNGFRRYIRLPNISTVQRFIAYGNSFKRQGPFMIYRGQGDPEALLARKTDTLTSLEICFCPVLRCVKFLWRGGVQTDAIVCGAGVVSVCRGKGRISDNLEEGGGVYNCKGSLYGQRYRYEILGPHVFPFLRQMNVRQPIYQDDNAKPHMAAIVNQFV</sequence>
<dbReference type="EMBL" id="CP111015">
    <property type="protein sequence ID" value="WAR01907.1"/>
    <property type="molecule type" value="Genomic_DNA"/>
</dbReference>
<name>A0ABY7DYN5_MYAAR</name>
<dbReference type="Gene3D" id="1.10.443.10">
    <property type="entry name" value="Intergrase catalytic core"/>
    <property type="match status" value="1"/>
</dbReference>
<keyword evidence="3" id="KW-1185">Reference proteome</keyword>
<dbReference type="Proteomes" id="UP001164746">
    <property type="component" value="Chromosome 4"/>
</dbReference>